<keyword evidence="1" id="KW-0805">Transcription regulation</keyword>
<dbReference type="InterPro" id="IPR036388">
    <property type="entry name" value="WH-like_DNA-bd_sf"/>
</dbReference>
<dbReference type="EMBL" id="BAAAYX010000014">
    <property type="protein sequence ID" value="GAA3712327.1"/>
    <property type="molecule type" value="Genomic_DNA"/>
</dbReference>
<evidence type="ECO:0000256" key="3">
    <source>
        <dbReference type="ARBA" id="ARBA00023163"/>
    </source>
</evidence>
<evidence type="ECO:0000259" key="5">
    <source>
        <dbReference type="SMART" id="SM00418"/>
    </source>
</evidence>
<proteinExistence type="predicted"/>
<keyword evidence="7" id="KW-1185">Reference proteome</keyword>
<dbReference type="Gene3D" id="1.10.10.10">
    <property type="entry name" value="Winged helix-like DNA-binding domain superfamily/Winged helix DNA-binding domain"/>
    <property type="match status" value="1"/>
</dbReference>
<evidence type="ECO:0000313" key="7">
    <source>
        <dbReference type="Proteomes" id="UP001500051"/>
    </source>
</evidence>
<feature type="region of interest" description="Disordered" evidence="4">
    <location>
        <begin position="88"/>
        <end position="113"/>
    </location>
</feature>
<evidence type="ECO:0000256" key="4">
    <source>
        <dbReference type="SAM" id="MobiDB-lite"/>
    </source>
</evidence>
<dbReference type="InterPro" id="IPR011991">
    <property type="entry name" value="ArsR-like_HTH"/>
</dbReference>
<feature type="compositionally biased region" description="Basic and acidic residues" evidence="4">
    <location>
        <begin position="88"/>
        <end position="97"/>
    </location>
</feature>
<dbReference type="PANTHER" id="PTHR33154:SF15">
    <property type="entry name" value="REGULATORY PROTEIN ARSR"/>
    <property type="match status" value="1"/>
</dbReference>
<dbReference type="PANTHER" id="PTHR33154">
    <property type="entry name" value="TRANSCRIPTIONAL REGULATOR, ARSR FAMILY"/>
    <property type="match status" value="1"/>
</dbReference>
<dbReference type="Proteomes" id="UP001500051">
    <property type="component" value="Unassembled WGS sequence"/>
</dbReference>
<gene>
    <name evidence="6" type="ORF">GCM10022204_34050</name>
</gene>
<evidence type="ECO:0000256" key="2">
    <source>
        <dbReference type="ARBA" id="ARBA00023125"/>
    </source>
</evidence>
<protein>
    <recommendedName>
        <fullName evidence="5">HTH arsR-type domain-containing protein</fullName>
    </recommendedName>
</protein>
<reference evidence="7" key="1">
    <citation type="journal article" date="2019" name="Int. J. Syst. Evol. Microbiol.">
        <title>The Global Catalogue of Microorganisms (GCM) 10K type strain sequencing project: providing services to taxonomists for standard genome sequencing and annotation.</title>
        <authorList>
            <consortium name="The Broad Institute Genomics Platform"/>
            <consortium name="The Broad Institute Genome Sequencing Center for Infectious Disease"/>
            <person name="Wu L."/>
            <person name="Ma J."/>
        </authorList>
    </citation>
    <scope>NUCLEOTIDE SEQUENCE [LARGE SCALE GENOMIC DNA]</scope>
    <source>
        <strain evidence="7">JCM 16548</strain>
    </source>
</reference>
<sequence>MSDLEGGSARRRVEERAEQLLGPQHEVTISDARAIRALAHEARQQVIQVLYADRRPRTATELAQLTGLTPSAMSYHLRALEKWGVVERSSGDEDGRNRPWKATGTSLRIDTSGLGPTGEDLVADRMLGDLRQRLLAHRVRPADERTGSTGLAAGELWLTADQAERLSVWLDNALLDEHESGWRNEPAPGRVRMAFLWSLLPDPLPGLGPVDPADP</sequence>
<evidence type="ECO:0000313" key="6">
    <source>
        <dbReference type="EMBL" id="GAA3712327.1"/>
    </source>
</evidence>
<keyword evidence="3" id="KW-0804">Transcription</keyword>
<dbReference type="CDD" id="cd00090">
    <property type="entry name" value="HTH_ARSR"/>
    <property type="match status" value="1"/>
</dbReference>
<name>A0ABP7E2S7_9ACTN</name>
<dbReference type="SMART" id="SM00418">
    <property type="entry name" value="HTH_ARSR"/>
    <property type="match status" value="1"/>
</dbReference>
<dbReference type="InterPro" id="IPR001845">
    <property type="entry name" value="HTH_ArsR_DNA-bd_dom"/>
</dbReference>
<keyword evidence="2" id="KW-0238">DNA-binding</keyword>
<dbReference type="InterPro" id="IPR036390">
    <property type="entry name" value="WH_DNA-bd_sf"/>
</dbReference>
<comment type="caution">
    <text evidence="6">The sequence shown here is derived from an EMBL/GenBank/DDBJ whole genome shotgun (WGS) entry which is preliminary data.</text>
</comment>
<organism evidence="6 7">
    <name type="scientific">Microlunatus aurantiacus</name>
    <dbReference type="NCBI Taxonomy" id="446786"/>
    <lineage>
        <taxon>Bacteria</taxon>
        <taxon>Bacillati</taxon>
        <taxon>Actinomycetota</taxon>
        <taxon>Actinomycetes</taxon>
        <taxon>Propionibacteriales</taxon>
        <taxon>Propionibacteriaceae</taxon>
        <taxon>Microlunatus</taxon>
    </lineage>
</organism>
<evidence type="ECO:0000256" key="1">
    <source>
        <dbReference type="ARBA" id="ARBA00023015"/>
    </source>
</evidence>
<dbReference type="RefSeq" id="WP_344813650.1">
    <property type="nucleotide sequence ID" value="NZ_BAAAYX010000014.1"/>
</dbReference>
<dbReference type="InterPro" id="IPR051081">
    <property type="entry name" value="HTH_MetalResp_TranReg"/>
</dbReference>
<dbReference type="Pfam" id="PF12840">
    <property type="entry name" value="HTH_20"/>
    <property type="match status" value="1"/>
</dbReference>
<dbReference type="SUPFAM" id="SSF46785">
    <property type="entry name" value="Winged helix' DNA-binding domain"/>
    <property type="match status" value="1"/>
</dbReference>
<accession>A0ABP7E2S7</accession>
<feature type="domain" description="HTH arsR-type" evidence="5">
    <location>
        <begin position="33"/>
        <end position="116"/>
    </location>
</feature>